<keyword evidence="1 5" id="KW-0808">Transferase</keyword>
<dbReference type="Pfam" id="PF00583">
    <property type="entry name" value="Acetyltransf_1"/>
    <property type="match status" value="1"/>
</dbReference>
<dbReference type="InterPro" id="IPR016181">
    <property type="entry name" value="Acyl_CoA_acyltransferase"/>
</dbReference>
<accession>A0A2T5KEX5</accession>
<evidence type="ECO:0000313" key="5">
    <source>
        <dbReference type="EMBL" id="PTR20980.1"/>
    </source>
</evidence>
<keyword evidence="2" id="KW-0012">Acyltransferase</keyword>
<dbReference type="AlphaFoldDB" id="A0A2T5KEX5"/>
<dbReference type="SUPFAM" id="SSF55729">
    <property type="entry name" value="Acyl-CoA N-acyltransferases (Nat)"/>
    <property type="match status" value="1"/>
</dbReference>
<dbReference type="InterPro" id="IPR000182">
    <property type="entry name" value="GNAT_dom"/>
</dbReference>
<name>A0A2T5KEX5_9RHOB</name>
<feature type="domain" description="N-acetyltransferase" evidence="4">
    <location>
        <begin position="25"/>
        <end position="183"/>
    </location>
</feature>
<evidence type="ECO:0000259" key="4">
    <source>
        <dbReference type="PROSITE" id="PS51186"/>
    </source>
</evidence>
<reference evidence="5 6" key="1">
    <citation type="submission" date="2018-04" db="EMBL/GenBank/DDBJ databases">
        <title>Genomic Encyclopedia of Type Strains, Phase III (KMG-III): the genomes of soil and plant-associated and newly described type strains.</title>
        <authorList>
            <person name="Whitman W."/>
        </authorList>
    </citation>
    <scope>NUCLEOTIDE SEQUENCE [LARGE SCALE GENOMIC DNA]</scope>
    <source>
        <strain evidence="5 6">KA25</strain>
    </source>
</reference>
<proteinExistence type="predicted"/>
<dbReference type="RefSeq" id="WP_233863866.1">
    <property type="nucleotide sequence ID" value="NZ_CP090021.1"/>
</dbReference>
<dbReference type="Proteomes" id="UP000244060">
    <property type="component" value="Unassembled WGS sequence"/>
</dbReference>
<gene>
    <name evidence="5" type="ORF">C8J28_101302</name>
</gene>
<keyword evidence="6" id="KW-1185">Reference proteome</keyword>
<feature type="region of interest" description="Disordered" evidence="3">
    <location>
        <begin position="1"/>
        <end position="25"/>
    </location>
</feature>
<evidence type="ECO:0000256" key="3">
    <source>
        <dbReference type="SAM" id="MobiDB-lite"/>
    </source>
</evidence>
<evidence type="ECO:0000256" key="1">
    <source>
        <dbReference type="ARBA" id="ARBA00022679"/>
    </source>
</evidence>
<dbReference type="EMBL" id="QAOT01000001">
    <property type="protein sequence ID" value="PTR20980.1"/>
    <property type="molecule type" value="Genomic_DNA"/>
</dbReference>
<evidence type="ECO:0000313" key="6">
    <source>
        <dbReference type="Proteomes" id="UP000244060"/>
    </source>
</evidence>
<sequence length="183" mass="19518">MTLAPPLPGEPGLQDAPPSGRPPSLTIRPARPEDVPALLAIWNPIIRDTLVTFNADEKSPEELRAMIETRPAFLVADEGAGPMGFATYSQFRGGVGYRHTMEHTIILGPAARGRGIGRALMAAIEDHARQAGAHSIFAGVSAGNPEGRAFHAALGYAETAVLPQVGCKFGRWLDLVLMQKFLS</sequence>
<organism evidence="5 6">
    <name type="scientific">Cereibacter azotoformans</name>
    <dbReference type="NCBI Taxonomy" id="43057"/>
    <lineage>
        <taxon>Bacteria</taxon>
        <taxon>Pseudomonadati</taxon>
        <taxon>Pseudomonadota</taxon>
        <taxon>Alphaproteobacteria</taxon>
        <taxon>Rhodobacterales</taxon>
        <taxon>Paracoccaceae</taxon>
        <taxon>Cereibacter</taxon>
    </lineage>
</organism>
<protein>
    <submittedName>
        <fullName evidence="5">Phosphinothricin acetyltransferase</fullName>
    </submittedName>
</protein>
<dbReference type="PROSITE" id="PS51186">
    <property type="entry name" value="GNAT"/>
    <property type="match status" value="1"/>
</dbReference>
<dbReference type="CDD" id="cd04301">
    <property type="entry name" value="NAT_SF"/>
    <property type="match status" value="1"/>
</dbReference>
<dbReference type="GO" id="GO:0016747">
    <property type="term" value="F:acyltransferase activity, transferring groups other than amino-acyl groups"/>
    <property type="evidence" value="ECO:0007669"/>
    <property type="project" value="InterPro"/>
</dbReference>
<dbReference type="PANTHER" id="PTHR43072">
    <property type="entry name" value="N-ACETYLTRANSFERASE"/>
    <property type="match status" value="1"/>
</dbReference>
<comment type="caution">
    <text evidence="5">The sequence shown here is derived from an EMBL/GenBank/DDBJ whole genome shotgun (WGS) entry which is preliminary data.</text>
</comment>
<dbReference type="PANTHER" id="PTHR43072:SF23">
    <property type="entry name" value="UPF0039 PROTEIN C11D3.02C"/>
    <property type="match status" value="1"/>
</dbReference>
<evidence type="ECO:0000256" key="2">
    <source>
        <dbReference type="ARBA" id="ARBA00023315"/>
    </source>
</evidence>
<dbReference type="Gene3D" id="3.40.630.30">
    <property type="match status" value="1"/>
</dbReference>